<keyword evidence="3" id="KW-1185">Reference proteome</keyword>
<dbReference type="AlphaFoldDB" id="A0A0N4YZV3"/>
<dbReference type="STRING" id="27835.A0A0N4YZV3"/>
<feature type="compositionally biased region" description="Low complexity" evidence="1">
    <location>
        <begin position="155"/>
        <end position="178"/>
    </location>
</feature>
<proteinExistence type="predicted"/>
<organism evidence="4">
    <name type="scientific">Nippostrongylus brasiliensis</name>
    <name type="common">Rat hookworm</name>
    <dbReference type="NCBI Taxonomy" id="27835"/>
    <lineage>
        <taxon>Eukaryota</taxon>
        <taxon>Metazoa</taxon>
        <taxon>Ecdysozoa</taxon>
        <taxon>Nematoda</taxon>
        <taxon>Chromadorea</taxon>
        <taxon>Rhabditida</taxon>
        <taxon>Rhabditina</taxon>
        <taxon>Rhabditomorpha</taxon>
        <taxon>Strongyloidea</taxon>
        <taxon>Heligmosomidae</taxon>
        <taxon>Nippostrongylus</taxon>
    </lineage>
</organism>
<dbReference type="Proteomes" id="UP000271162">
    <property type="component" value="Unassembled WGS sequence"/>
</dbReference>
<evidence type="ECO:0000313" key="4">
    <source>
        <dbReference type="WBParaSite" id="NBR_0002277501-mRNA-1"/>
    </source>
</evidence>
<evidence type="ECO:0000313" key="2">
    <source>
        <dbReference type="EMBL" id="VDL87819.1"/>
    </source>
</evidence>
<name>A0A0N4YZV3_NIPBR</name>
<sequence length="178" mass="20157">MEAIEEWDEVDELEILEGLDADDIPPFDTHPITDNRILHAIQQWNVTQQVFNRTRLYVTEDQRISTLRSIRYGEYRTRQLNQLKATAKNRPLTYAETTIQRDLLTGIANIFDAYLEAEFGKLKFRTLEDVKNAPPAPYFLPKSLPNLLPQATTAKPSASTNKPTSKPPSASTPSPTTA</sequence>
<gene>
    <name evidence="2" type="ORF">NBR_LOCUS22776</name>
</gene>
<dbReference type="WBParaSite" id="NBR_0002277501-mRNA-1">
    <property type="protein sequence ID" value="NBR_0002277501-mRNA-1"/>
    <property type="gene ID" value="NBR_0002277501"/>
</dbReference>
<evidence type="ECO:0000256" key="1">
    <source>
        <dbReference type="SAM" id="MobiDB-lite"/>
    </source>
</evidence>
<accession>A0A0N4YZV3</accession>
<protein>
    <submittedName>
        <fullName evidence="4">Transcriptional regulator</fullName>
    </submittedName>
</protein>
<reference evidence="4" key="1">
    <citation type="submission" date="2017-02" db="UniProtKB">
        <authorList>
            <consortium name="WormBaseParasite"/>
        </authorList>
    </citation>
    <scope>IDENTIFICATION</scope>
</reference>
<dbReference type="EMBL" id="UYSL01029107">
    <property type="protein sequence ID" value="VDL87819.1"/>
    <property type="molecule type" value="Genomic_DNA"/>
</dbReference>
<feature type="region of interest" description="Disordered" evidence="1">
    <location>
        <begin position="139"/>
        <end position="178"/>
    </location>
</feature>
<reference evidence="2 3" key="2">
    <citation type="submission" date="2018-11" db="EMBL/GenBank/DDBJ databases">
        <authorList>
            <consortium name="Pathogen Informatics"/>
        </authorList>
    </citation>
    <scope>NUCLEOTIDE SEQUENCE [LARGE SCALE GENOMIC DNA]</scope>
</reference>
<evidence type="ECO:0000313" key="3">
    <source>
        <dbReference type="Proteomes" id="UP000271162"/>
    </source>
</evidence>